<sequence>MSDHYAGRDEFVADCRLRIATDLFTHTWDPVVLATLALGPHRRRELRVAIGGISDKVLTQALHRLLANGLISRQAYPEAPPRVEYALTELGQSLVDGPMNALARWTLDHADDLLDAQERAAKQPPSPIE</sequence>
<keyword evidence="1" id="KW-0805">Transcription regulation</keyword>
<dbReference type="SUPFAM" id="SSF46785">
    <property type="entry name" value="Winged helix' DNA-binding domain"/>
    <property type="match status" value="1"/>
</dbReference>
<dbReference type="PANTHER" id="PTHR33204:SF18">
    <property type="entry name" value="TRANSCRIPTIONAL REGULATORY PROTEIN"/>
    <property type="match status" value="1"/>
</dbReference>
<gene>
    <name evidence="5" type="ORF">BJ981_002662</name>
</gene>
<evidence type="ECO:0000256" key="1">
    <source>
        <dbReference type="ARBA" id="ARBA00023015"/>
    </source>
</evidence>
<evidence type="ECO:0000256" key="3">
    <source>
        <dbReference type="ARBA" id="ARBA00023163"/>
    </source>
</evidence>
<dbReference type="InterPro" id="IPR036390">
    <property type="entry name" value="WH_DNA-bd_sf"/>
</dbReference>
<evidence type="ECO:0000313" key="5">
    <source>
        <dbReference type="EMBL" id="MBB5626963.1"/>
    </source>
</evidence>
<dbReference type="RefSeq" id="WP_184611278.1">
    <property type="nucleotide sequence ID" value="NZ_BOOS01000069.1"/>
</dbReference>
<dbReference type="Proteomes" id="UP000588112">
    <property type="component" value="Unassembled WGS sequence"/>
</dbReference>
<dbReference type="Pfam" id="PF01638">
    <property type="entry name" value="HxlR"/>
    <property type="match status" value="1"/>
</dbReference>
<keyword evidence="2 5" id="KW-0238">DNA-binding</keyword>
<name>A0A7W9DQ22_9ACTN</name>
<proteinExistence type="predicted"/>
<dbReference type="PROSITE" id="PS51118">
    <property type="entry name" value="HTH_HXLR"/>
    <property type="match status" value="1"/>
</dbReference>
<reference evidence="5 6" key="1">
    <citation type="submission" date="2020-08" db="EMBL/GenBank/DDBJ databases">
        <title>Sequencing the genomes of 1000 actinobacteria strains.</title>
        <authorList>
            <person name="Klenk H.-P."/>
        </authorList>
    </citation>
    <scope>NUCLEOTIDE SEQUENCE [LARGE SCALE GENOMIC DNA]</scope>
    <source>
        <strain evidence="5 6">DSM 45790</strain>
    </source>
</reference>
<dbReference type="AlphaFoldDB" id="A0A7W9DQ22"/>
<keyword evidence="6" id="KW-1185">Reference proteome</keyword>
<dbReference type="InterPro" id="IPR036388">
    <property type="entry name" value="WH-like_DNA-bd_sf"/>
</dbReference>
<dbReference type="InterPro" id="IPR002577">
    <property type="entry name" value="HTH_HxlR"/>
</dbReference>
<protein>
    <submittedName>
        <fullName evidence="5">DNA-binding HxlR family transcriptional regulator</fullName>
    </submittedName>
</protein>
<keyword evidence="3" id="KW-0804">Transcription</keyword>
<dbReference type="Gene3D" id="1.10.10.10">
    <property type="entry name" value="Winged helix-like DNA-binding domain superfamily/Winged helix DNA-binding domain"/>
    <property type="match status" value="1"/>
</dbReference>
<feature type="domain" description="HTH hxlR-type" evidence="4">
    <location>
        <begin position="15"/>
        <end position="114"/>
    </location>
</feature>
<evidence type="ECO:0000259" key="4">
    <source>
        <dbReference type="PROSITE" id="PS51118"/>
    </source>
</evidence>
<accession>A0A7W9DQ22</accession>
<dbReference type="EMBL" id="JACHBR010000001">
    <property type="protein sequence ID" value="MBB5626963.1"/>
    <property type="molecule type" value="Genomic_DNA"/>
</dbReference>
<evidence type="ECO:0000256" key="2">
    <source>
        <dbReference type="ARBA" id="ARBA00023125"/>
    </source>
</evidence>
<evidence type="ECO:0000313" key="6">
    <source>
        <dbReference type="Proteomes" id="UP000588112"/>
    </source>
</evidence>
<organism evidence="5 6">
    <name type="scientific">Sphaerisporangium krabiense</name>
    <dbReference type="NCBI Taxonomy" id="763782"/>
    <lineage>
        <taxon>Bacteria</taxon>
        <taxon>Bacillati</taxon>
        <taxon>Actinomycetota</taxon>
        <taxon>Actinomycetes</taxon>
        <taxon>Streptosporangiales</taxon>
        <taxon>Streptosporangiaceae</taxon>
        <taxon>Sphaerisporangium</taxon>
    </lineage>
</organism>
<comment type="caution">
    <text evidence="5">The sequence shown here is derived from an EMBL/GenBank/DDBJ whole genome shotgun (WGS) entry which is preliminary data.</text>
</comment>
<dbReference type="GO" id="GO:0003677">
    <property type="term" value="F:DNA binding"/>
    <property type="evidence" value="ECO:0007669"/>
    <property type="project" value="UniProtKB-KW"/>
</dbReference>
<dbReference type="PANTHER" id="PTHR33204">
    <property type="entry name" value="TRANSCRIPTIONAL REGULATOR, MARR FAMILY"/>
    <property type="match status" value="1"/>
</dbReference>